<sequence>MFSRKLPTSCQDIIDQCNFRKALDQAIELTYEDTLHQDDKRLGERLRTQKNTPENRKIDKALREAAKSMGGHLPRDPPEKKLYPGYWDKNNNNNTRGSSSSKRK</sequence>
<dbReference type="Proteomes" id="UP000017559">
    <property type="component" value="Unassembled WGS sequence"/>
</dbReference>
<organism evidence="2 3">
    <name type="scientific">Moniliophthora roreri (strain MCA 2997)</name>
    <name type="common">Cocoa frosty pod rot fungus</name>
    <name type="synonym">Crinipellis roreri</name>
    <dbReference type="NCBI Taxonomy" id="1381753"/>
    <lineage>
        <taxon>Eukaryota</taxon>
        <taxon>Fungi</taxon>
        <taxon>Dikarya</taxon>
        <taxon>Basidiomycota</taxon>
        <taxon>Agaricomycotina</taxon>
        <taxon>Agaricomycetes</taxon>
        <taxon>Agaricomycetidae</taxon>
        <taxon>Agaricales</taxon>
        <taxon>Marasmiineae</taxon>
        <taxon>Marasmiaceae</taxon>
        <taxon>Moniliophthora</taxon>
    </lineage>
</organism>
<comment type="caution">
    <text evidence="2">The sequence shown here is derived from an EMBL/GenBank/DDBJ whole genome shotgun (WGS) entry which is preliminary data.</text>
</comment>
<dbReference type="KEGG" id="mrr:Moror_4146"/>
<proteinExistence type="predicted"/>
<feature type="compositionally biased region" description="Basic and acidic residues" evidence="1">
    <location>
        <begin position="37"/>
        <end position="66"/>
    </location>
</feature>
<dbReference type="AlphaFoldDB" id="V2XAD1"/>
<accession>V2XAD1</accession>
<name>V2XAD1_MONRO</name>
<gene>
    <name evidence="2" type="ORF">Moror_4146</name>
</gene>
<feature type="compositionally biased region" description="Polar residues" evidence="1">
    <location>
        <begin position="95"/>
        <end position="104"/>
    </location>
</feature>
<feature type="compositionally biased region" description="Basic and acidic residues" evidence="1">
    <location>
        <begin position="73"/>
        <end position="82"/>
    </location>
</feature>
<dbReference type="HOGENOM" id="CLU_2250773_0_0_1"/>
<feature type="region of interest" description="Disordered" evidence="1">
    <location>
        <begin position="37"/>
        <end position="104"/>
    </location>
</feature>
<evidence type="ECO:0000256" key="1">
    <source>
        <dbReference type="SAM" id="MobiDB-lite"/>
    </source>
</evidence>
<protein>
    <submittedName>
        <fullName evidence="2">Uncharacterized protein</fullName>
    </submittedName>
</protein>
<keyword evidence="3" id="KW-1185">Reference proteome</keyword>
<evidence type="ECO:0000313" key="2">
    <source>
        <dbReference type="EMBL" id="ESK90682.1"/>
    </source>
</evidence>
<dbReference type="EMBL" id="AWSO01000420">
    <property type="protein sequence ID" value="ESK90682.1"/>
    <property type="molecule type" value="Genomic_DNA"/>
</dbReference>
<reference evidence="2 3" key="1">
    <citation type="journal article" date="2014" name="BMC Genomics">
        <title>Genome and secretome analysis of the hemibiotrophic fungal pathogen, Moniliophthora roreri, which causes frosty pod rot disease of cacao: mechanisms of the biotrophic and necrotrophic phases.</title>
        <authorList>
            <person name="Meinhardt L.W."/>
            <person name="Costa G.G.L."/>
            <person name="Thomazella D.P.T."/>
            <person name="Teixeira P.J.P.L."/>
            <person name="Carazzolle M.F."/>
            <person name="Schuster S.C."/>
            <person name="Carlson J.E."/>
            <person name="Guiltinan M.J."/>
            <person name="Mieczkowski P."/>
            <person name="Farmer A."/>
            <person name="Ramaraj T."/>
            <person name="Crozier J."/>
            <person name="Davis R.E."/>
            <person name="Shao J."/>
            <person name="Melnick R.L."/>
            <person name="Pereira G.A.G."/>
            <person name="Bailey B.A."/>
        </authorList>
    </citation>
    <scope>NUCLEOTIDE SEQUENCE [LARGE SCALE GENOMIC DNA]</scope>
    <source>
        <strain evidence="2 3">MCA 2997</strain>
    </source>
</reference>
<evidence type="ECO:0000313" key="3">
    <source>
        <dbReference type="Proteomes" id="UP000017559"/>
    </source>
</evidence>